<proteinExistence type="predicted"/>
<sequence>MSSATTVPGRRSGLDEGSVHDLWVDAAQVVVPVSTPQRPHLSPAQDSLVVPQDAADLVGGIATYGS</sequence>
<accession>A0ABW1JBU3</accession>
<keyword evidence="2" id="KW-1185">Reference proteome</keyword>
<dbReference type="RefSeq" id="WP_345717220.1">
    <property type="nucleotide sequence ID" value="NZ_BAABFP010000005.1"/>
</dbReference>
<dbReference type="Proteomes" id="UP001596189">
    <property type="component" value="Unassembled WGS sequence"/>
</dbReference>
<evidence type="ECO:0000313" key="2">
    <source>
        <dbReference type="Proteomes" id="UP001596189"/>
    </source>
</evidence>
<evidence type="ECO:0000313" key="1">
    <source>
        <dbReference type="EMBL" id="MFC6006382.1"/>
    </source>
</evidence>
<organism evidence="1 2">
    <name type="scientific">Angustibacter luteus</name>
    <dbReference type="NCBI Taxonomy" id="658456"/>
    <lineage>
        <taxon>Bacteria</taxon>
        <taxon>Bacillati</taxon>
        <taxon>Actinomycetota</taxon>
        <taxon>Actinomycetes</taxon>
        <taxon>Kineosporiales</taxon>
        <taxon>Kineosporiaceae</taxon>
    </lineage>
</organism>
<reference evidence="2" key="1">
    <citation type="journal article" date="2019" name="Int. J. Syst. Evol. Microbiol.">
        <title>The Global Catalogue of Microorganisms (GCM) 10K type strain sequencing project: providing services to taxonomists for standard genome sequencing and annotation.</title>
        <authorList>
            <consortium name="The Broad Institute Genomics Platform"/>
            <consortium name="The Broad Institute Genome Sequencing Center for Infectious Disease"/>
            <person name="Wu L."/>
            <person name="Ma J."/>
        </authorList>
    </citation>
    <scope>NUCLEOTIDE SEQUENCE [LARGE SCALE GENOMIC DNA]</scope>
    <source>
        <strain evidence="2">KACC 14249</strain>
    </source>
</reference>
<protein>
    <submittedName>
        <fullName evidence="1">Uncharacterized protein</fullName>
    </submittedName>
</protein>
<gene>
    <name evidence="1" type="ORF">ACFQDO_04490</name>
</gene>
<dbReference type="EMBL" id="JBHSRD010000002">
    <property type="protein sequence ID" value="MFC6006382.1"/>
    <property type="molecule type" value="Genomic_DNA"/>
</dbReference>
<comment type="caution">
    <text evidence="1">The sequence shown here is derived from an EMBL/GenBank/DDBJ whole genome shotgun (WGS) entry which is preliminary data.</text>
</comment>
<name>A0ABW1JBU3_9ACTN</name>